<accession>A0A8R1DQF0</accession>
<dbReference type="GO" id="GO:0005615">
    <property type="term" value="C:extracellular space"/>
    <property type="evidence" value="ECO:0007669"/>
    <property type="project" value="TreeGrafter"/>
</dbReference>
<dbReference type="EnsemblMetazoa" id="CJA07950.1">
    <property type="protein sequence ID" value="CJA07950.1"/>
    <property type="gene ID" value="WBGene00127154"/>
</dbReference>
<organism evidence="1 2">
    <name type="scientific">Caenorhabditis japonica</name>
    <dbReference type="NCBI Taxonomy" id="281687"/>
    <lineage>
        <taxon>Eukaryota</taxon>
        <taxon>Metazoa</taxon>
        <taxon>Ecdysozoa</taxon>
        <taxon>Nematoda</taxon>
        <taxon>Chromadorea</taxon>
        <taxon>Rhabditida</taxon>
        <taxon>Rhabditina</taxon>
        <taxon>Rhabditomorpha</taxon>
        <taxon>Rhabditoidea</taxon>
        <taxon>Rhabditidae</taxon>
        <taxon>Peloderinae</taxon>
        <taxon>Caenorhabditis</taxon>
    </lineage>
</organism>
<dbReference type="PANTHER" id="PTHR10974">
    <property type="entry name" value="FI08016P-RELATED"/>
    <property type="match status" value="1"/>
</dbReference>
<dbReference type="AlphaFoldDB" id="A0A8R1DQF0"/>
<reference evidence="1" key="2">
    <citation type="submission" date="2022-06" db="UniProtKB">
        <authorList>
            <consortium name="EnsemblMetazoa"/>
        </authorList>
    </citation>
    <scope>IDENTIFICATION</scope>
    <source>
        <strain evidence="1">DF5081</strain>
    </source>
</reference>
<evidence type="ECO:0000313" key="1">
    <source>
        <dbReference type="EnsemblMetazoa" id="CJA07950.1"/>
    </source>
</evidence>
<proteinExistence type="predicted"/>
<evidence type="ECO:0000313" key="2">
    <source>
        <dbReference type="Proteomes" id="UP000005237"/>
    </source>
</evidence>
<name>A0A8R1DQF0_CAEJA</name>
<dbReference type="Pfam" id="PF02995">
    <property type="entry name" value="DUF229"/>
    <property type="match status" value="1"/>
</dbReference>
<protein>
    <submittedName>
        <fullName evidence="1">Uncharacterized protein</fullName>
    </submittedName>
</protein>
<keyword evidence="2" id="KW-1185">Reference proteome</keyword>
<dbReference type="Proteomes" id="UP000005237">
    <property type="component" value="Unassembled WGS sequence"/>
</dbReference>
<sequence length="376" mass="43106">MPSDHSSKPIACTLASPHLIAAMYPHTQNRQHTNLKVGDNSAVNLLPILADELSETKNLSRLDPTGDINLNKILPSKTPLDPDKIDFLWKQLPPHYVTMFNDDVMHTTRGLFHYPPDNFLGGFTKAPAQFYYRPYYNHLYSQLSNWWRVCLDGDFLAGTFIDSWFRFERTFAKVPHFGFTFISRNFDLHATLKFLINLTNNRTQPATRGTNLFEVQNAQKSCQDNGVISNHCLCMIDATQDLYSKEAPNPEILAKTLRDYFVNLNFSDHCLLLNTMKCGNVTETLMPNNYVQVWARTKISDSEVRRKKTKPSPVVYPYLTCHVENTFGEQVEILAQFRLVQATEAVSIVYEPRIRALAGKCAYFSFAKDYCDCIVY</sequence>
<dbReference type="InterPro" id="IPR004245">
    <property type="entry name" value="DUF229"/>
</dbReference>
<reference evidence="2" key="1">
    <citation type="submission" date="2010-08" db="EMBL/GenBank/DDBJ databases">
        <authorList>
            <consortium name="Caenorhabditis japonica Sequencing Consortium"/>
            <person name="Wilson R.K."/>
        </authorList>
    </citation>
    <scope>NUCLEOTIDE SEQUENCE [LARGE SCALE GENOMIC DNA]</scope>
    <source>
        <strain evidence="2">DF5081</strain>
    </source>
</reference>
<dbReference type="PANTHER" id="PTHR10974:SF6">
    <property type="entry name" value="PROTEIN CBG19234"/>
    <property type="match status" value="1"/>
</dbReference>